<dbReference type="AlphaFoldDB" id="A0AAE1F7R2"/>
<sequence length="66" mass="7652">MWAIHERSAHTTDQDNNEPSLTSFNHHFPGTFITSQLQSSLPRNLHYISWWTGIESSPTNQRGEKE</sequence>
<protein>
    <submittedName>
        <fullName evidence="2">Uncharacterized protein</fullName>
    </submittedName>
</protein>
<proteinExistence type="predicted"/>
<feature type="compositionally biased region" description="Basic and acidic residues" evidence="1">
    <location>
        <begin position="1"/>
        <end position="13"/>
    </location>
</feature>
<gene>
    <name evidence="2" type="ORF">Pcinc_026195</name>
</gene>
<dbReference type="Proteomes" id="UP001286313">
    <property type="component" value="Unassembled WGS sequence"/>
</dbReference>
<keyword evidence="3" id="KW-1185">Reference proteome</keyword>
<reference evidence="2" key="1">
    <citation type="submission" date="2023-10" db="EMBL/GenBank/DDBJ databases">
        <title>Genome assemblies of two species of porcelain crab, Petrolisthes cinctipes and Petrolisthes manimaculis (Anomura: Porcellanidae).</title>
        <authorList>
            <person name="Angst P."/>
        </authorList>
    </citation>
    <scope>NUCLEOTIDE SEQUENCE</scope>
    <source>
        <strain evidence="2">PB745_01</strain>
        <tissue evidence="2">Gill</tissue>
    </source>
</reference>
<organism evidence="2 3">
    <name type="scientific">Petrolisthes cinctipes</name>
    <name type="common">Flat porcelain crab</name>
    <dbReference type="NCBI Taxonomy" id="88211"/>
    <lineage>
        <taxon>Eukaryota</taxon>
        <taxon>Metazoa</taxon>
        <taxon>Ecdysozoa</taxon>
        <taxon>Arthropoda</taxon>
        <taxon>Crustacea</taxon>
        <taxon>Multicrustacea</taxon>
        <taxon>Malacostraca</taxon>
        <taxon>Eumalacostraca</taxon>
        <taxon>Eucarida</taxon>
        <taxon>Decapoda</taxon>
        <taxon>Pleocyemata</taxon>
        <taxon>Anomura</taxon>
        <taxon>Galatheoidea</taxon>
        <taxon>Porcellanidae</taxon>
        <taxon>Petrolisthes</taxon>
    </lineage>
</organism>
<evidence type="ECO:0000313" key="2">
    <source>
        <dbReference type="EMBL" id="KAK3868415.1"/>
    </source>
</evidence>
<feature type="region of interest" description="Disordered" evidence="1">
    <location>
        <begin position="1"/>
        <end position="24"/>
    </location>
</feature>
<evidence type="ECO:0000256" key="1">
    <source>
        <dbReference type="SAM" id="MobiDB-lite"/>
    </source>
</evidence>
<evidence type="ECO:0000313" key="3">
    <source>
        <dbReference type="Proteomes" id="UP001286313"/>
    </source>
</evidence>
<comment type="caution">
    <text evidence="2">The sequence shown here is derived from an EMBL/GenBank/DDBJ whole genome shotgun (WGS) entry which is preliminary data.</text>
</comment>
<dbReference type="EMBL" id="JAWQEG010003016">
    <property type="protein sequence ID" value="KAK3868415.1"/>
    <property type="molecule type" value="Genomic_DNA"/>
</dbReference>
<name>A0AAE1F7R2_PETCI</name>
<accession>A0AAE1F7R2</accession>